<dbReference type="InterPro" id="IPR041735">
    <property type="entry name" value="4OHPhenylPyrv_dOase_C"/>
</dbReference>
<dbReference type="PANTHER" id="PTHR11959">
    <property type="entry name" value="4-HYDROXYPHENYLPYRUVATE DIOXYGENASE"/>
    <property type="match status" value="1"/>
</dbReference>
<keyword evidence="4 5" id="KW-0408">Iron</keyword>
<name>A0A918UZS0_9ACTN</name>
<dbReference type="EMBL" id="BMWG01000018">
    <property type="protein sequence ID" value="GGZ48832.1"/>
    <property type="molecule type" value="Genomic_DNA"/>
</dbReference>
<dbReference type="NCBIfam" id="TIGR01263">
    <property type="entry name" value="4HPPD"/>
    <property type="match status" value="1"/>
</dbReference>
<keyword evidence="2 5" id="KW-0479">Metal-binding</keyword>
<dbReference type="InterPro" id="IPR037523">
    <property type="entry name" value="VOC_core"/>
</dbReference>
<evidence type="ECO:0000256" key="3">
    <source>
        <dbReference type="ARBA" id="ARBA00022737"/>
    </source>
</evidence>
<evidence type="ECO:0000259" key="6">
    <source>
        <dbReference type="PROSITE" id="PS51819"/>
    </source>
</evidence>
<comment type="similarity">
    <text evidence="1">Belongs to the 4HPPD family.</text>
</comment>
<keyword evidence="8" id="KW-1185">Reference proteome</keyword>
<comment type="caution">
    <text evidence="7">The sequence shown here is derived from an EMBL/GenBank/DDBJ whole genome shotgun (WGS) entry which is preliminary data.</text>
</comment>
<protein>
    <submittedName>
        <fullName evidence="7">4-hydroxyphenylpyruvate dioxygenase</fullName>
    </submittedName>
</protein>
<accession>A0A918UZS0</accession>
<evidence type="ECO:0000256" key="5">
    <source>
        <dbReference type="PIRSR" id="PIRSR009283-1"/>
    </source>
</evidence>
<dbReference type="AlphaFoldDB" id="A0A918UZS0"/>
<dbReference type="Gene3D" id="3.10.180.10">
    <property type="entry name" value="2,3-Dihydroxybiphenyl 1,2-Dioxygenase, domain 1"/>
    <property type="match status" value="2"/>
</dbReference>
<evidence type="ECO:0000256" key="4">
    <source>
        <dbReference type="ARBA" id="ARBA00023004"/>
    </source>
</evidence>
<dbReference type="GO" id="GO:0006572">
    <property type="term" value="P:L-tyrosine catabolic process"/>
    <property type="evidence" value="ECO:0007669"/>
    <property type="project" value="TreeGrafter"/>
</dbReference>
<dbReference type="InterPro" id="IPR004360">
    <property type="entry name" value="Glyas_Fos-R_dOase_dom"/>
</dbReference>
<comment type="cofactor">
    <cofactor evidence="5">
        <name>Fe cation</name>
        <dbReference type="ChEBI" id="CHEBI:24875"/>
    </cofactor>
    <text evidence="5">Binds 1 Fe cation per subunit.</text>
</comment>
<dbReference type="CDD" id="cd08342">
    <property type="entry name" value="HPPD_N_like"/>
    <property type="match status" value="1"/>
</dbReference>
<keyword evidence="7" id="KW-0560">Oxidoreductase</keyword>
<dbReference type="PANTHER" id="PTHR11959:SF1">
    <property type="entry name" value="4-HYDROXYPHENYLPYRUVATE DIOXYGENASE"/>
    <property type="match status" value="1"/>
</dbReference>
<evidence type="ECO:0000256" key="1">
    <source>
        <dbReference type="ARBA" id="ARBA00005877"/>
    </source>
</evidence>
<sequence length="369" mass="39384">MGKAMTSPASPADAFEGMTLDHIRFFVEDTAVQQEIFAGRYGIPALTAAETDETSSIALGAGDIRLVLTRPLVEDHPGTAHLDRHGHGVGDIALRVRDARAAHERAVRGGARSVSPPVERDGIVTAAVMGFGDVIHTLVQRPEGADPGALPGFTPIPGAPERAPAASETGLLAVDHFAVCLEAGGLEETVRFYEEALGFSVIFTERIVVGEQAMDSKVVQSASGALTLTLLEPDLSRRPGQIDAFLKNHGGPGVQHIAFTAASVTESVAAVRDRGQEFLTTPASYYRLLEGRIELARYTVPQLQELNVLVDEDHDGQLFQIFSRSTHPRATLFFEIIERLGARTFGSGNIKALYEAVEAQRAKDGSAGA</sequence>
<feature type="binding site" evidence="5">
    <location>
        <position position="176"/>
    </location>
    <ligand>
        <name>Fe cation</name>
        <dbReference type="ChEBI" id="CHEBI:24875"/>
    </ligand>
</feature>
<keyword evidence="7" id="KW-0223">Dioxygenase</keyword>
<reference evidence="7" key="2">
    <citation type="submission" date="2020-09" db="EMBL/GenBank/DDBJ databases">
        <authorList>
            <person name="Sun Q."/>
            <person name="Ohkuma M."/>
        </authorList>
    </citation>
    <scope>NUCLEOTIDE SEQUENCE</scope>
    <source>
        <strain evidence="7">JCM 4988</strain>
    </source>
</reference>
<dbReference type="Proteomes" id="UP000630936">
    <property type="component" value="Unassembled WGS sequence"/>
</dbReference>
<dbReference type="InterPro" id="IPR029068">
    <property type="entry name" value="Glyas_Bleomycin-R_OHBP_Dase"/>
</dbReference>
<feature type="domain" description="VOC" evidence="6">
    <location>
        <begin position="19"/>
        <end position="141"/>
    </location>
</feature>
<dbReference type="Pfam" id="PF00903">
    <property type="entry name" value="Glyoxalase"/>
    <property type="match status" value="1"/>
</dbReference>
<organism evidence="7 8">
    <name type="scientific">Streptomyces inusitatus</name>
    <dbReference type="NCBI Taxonomy" id="68221"/>
    <lineage>
        <taxon>Bacteria</taxon>
        <taxon>Bacillati</taxon>
        <taxon>Actinomycetota</taxon>
        <taxon>Actinomycetes</taxon>
        <taxon>Kitasatosporales</taxon>
        <taxon>Streptomycetaceae</taxon>
        <taxon>Streptomyces</taxon>
    </lineage>
</organism>
<evidence type="ECO:0000256" key="2">
    <source>
        <dbReference type="ARBA" id="ARBA00022723"/>
    </source>
</evidence>
<dbReference type="InterPro" id="IPR005956">
    <property type="entry name" value="4OHPhenylPyrv_dOase"/>
</dbReference>
<dbReference type="InterPro" id="IPR041736">
    <property type="entry name" value="4OHPhenylPyrv_dOase_N"/>
</dbReference>
<dbReference type="Pfam" id="PF14696">
    <property type="entry name" value="Glyoxalase_5"/>
    <property type="match status" value="1"/>
</dbReference>
<evidence type="ECO:0000313" key="8">
    <source>
        <dbReference type="Proteomes" id="UP000630936"/>
    </source>
</evidence>
<dbReference type="SUPFAM" id="SSF54593">
    <property type="entry name" value="Glyoxalase/Bleomycin resistance protein/Dihydroxybiphenyl dioxygenase"/>
    <property type="match status" value="1"/>
</dbReference>
<feature type="binding site" evidence="5">
    <location>
        <position position="256"/>
    </location>
    <ligand>
        <name>Fe cation</name>
        <dbReference type="ChEBI" id="CHEBI:24875"/>
    </ligand>
</feature>
<dbReference type="PROSITE" id="PS51819">
    <property type="entry name" value="VOC"/>
    <property type="match status" value="2"/>
</dbReference>
<dbReference type="GO" id="GO:0046872">
    <property type="term" value="F:metal ion binding"/>
    <property type="evidence" value="ECO:0007669"/>
    <property type="project" value="UniProtKB-KW"/>
</dbReference>
<feature type="domain" description="VOC" evidence="6">
    <location>
        <begin position="173"/>
        <end position="324"/>
    </location>
</feature>
<reference evidence="7" key="1">
    <citation type="journal article" date="2014" name="Int. J. Syst. Evol. Microbiol.">
        <title>Complete genome sequence of Corynebacterium casei LMG S-19264T (=DSM 44701T), isolated from a smear-ripened cheese.</title>
        <authorList>
            <consortium name="US DOE Joint Genome Institute (JGI-PGF)"/>
            <person name="Walter F."/>
            <person name="Albersmeier A."/>
            <person name="Kalinowski J."/>
            <person name="Ruckert C."/>
        </authorList>
    </citation>
    <scope>NUCLEOTIDE SEQUENCE</scope>
    <source>
        <strain evidence="7">JCM 4988</strain>
    </source>
</reference>
<proteinExistence type="inferred from homology"/>
<dbReference type="CDD" id="cd07250">
    <property type="entry name" value="HPPD_C_like"/>
    <property type="match status" value="1"/>
</dbReference>
<dbReference type="PIRSF" id="PIRSF009283">
    <property type="entry name" value="HPP_dOase"/>
    <property type="match status" value="1"/>
</dbReference>
<evidence type="ECO:0000313" key="7">
    <source>
        <dbReference type="EMBL" id="GGZ48832.1"/>
    </source>
</evidence>
<dbReference type="GO" id="GO:0003868">
    <property type="term" value="F:4-hydroxyphenylpyruvate dioxygenase activity"/>
    <property type="evidence" value="ECO:0007669"/>
    <property type="project" value="InterPro"/>
</dbReference>
<gene>
    <name evidence="7" type="ORF">GCM10010387_49030</name>
</gene>
<keyword evidence="3" id="KW-0677">Repeat</keyword>
<feature type="binding site" evidence="5">
    <location>
        <position position="335"/>
    </location>
    <ligand>
        <name>Fe cation</name>
        <dbReference type="ChEBI" id="CHEBI:24875"/>
    </ligand>
</feature>